<protein>
    <submittedName>
        <fullName evidence="1">Uncharacterized protein</fullName>
    </submittedName>
</protein>
<evidence type="ECO:0000313" key="1">
    <source>
        <dbReference type="EMBL" id="OLY83420.1"/>
    </source>
</evidence>
<dbReference type="EMBL" id="LSSL01000915">
    <property type="protein sequence ID" value="OLY83420.1"/>
    <property type="molecule type" value="Genomic_DNA"/>
</dbReference>
<dbReference type="Proteomes" id="UP000187455">
    <property type="component" value="Unassembled WGS sequence"/>
</dbReference>
<dbReference type="AlphaFoldDB" id="A0A1R0H2R2"/>
<proteinExistence type="predicted"/>
<reference evidence="1 2" key="1">
    <citation type="journal article" date="2016" name="Mol. Biol. Evol.">
        <title>Genome-Wide Survey of Gut Fungi (Harpellales) Reveals the First Horizontally Transferred Ubiquitin Gene from a Mosquito Host.</title>
        <authorList>
            <person name="Wang Y."/>
            <person name="White M.M."/>
            <person name="Kvist S."/>
            <person name="Moncalvo J.M."/>
        </authorList>
    </citation>
    <scope>NUCLEOTIDE SEQUENCE [LARGE SCALE GENOMIC DNA]</scope>
    <source>
        <strain evidence="1 2">ALG-7-W6</strain>
    </source>
</reference>
<accession>A0A1R0H2R2</accession>
<name>A0A1R0H2R2_9FUNG</name>
<organism evidence="1 2">
    <name type="scientific">Smittium mucronatum</name>
    <dbReference type="NCBI Taxonomy" id="133383"/>
    <lineage>
        <taxon>Eukaryota</taxon>
        <taxon>Fungi</taxon>
        <taxon>Fungi incertae sedis</taxon>
        <taxon>Zoopagomycota</taxon>
        <taxon>Kickxellomycotina</taxon>
        <taxon>Harpellomycetes</taxon>
        <taxon>Harpellales</taxon>
        <taxon>Legeriomycetaceae</taxon>
        <taxon>Smittium</taxon>
    </lineage>
</organism>
<gene>
    <name evidence="1" type="ORF">AYI68_g2440</name>
</gene>
<sequence length="74" mass="8567">MLKKYETPACKVGMDWDHYHAIGMVMRIHELVESGAYFYGFYPDIDAWRETEDDGGNNLLILISIEAIELIEDL</sequence>
<comment type="caution">
    <text evidence="1">The sequence shown here is derived from an EMBL/GenBank/DDBJ whole genome shotgun (WGS) entry which is preliminary data.</text>
</comment>
<evidence type="ECO:0000313" key="2">
    <source>
        <dbReference type="Proteomes" id="UP000187455"/>
    </source>
</evidence>
<keyword evidence="2" id="KW-1185">Reference proteome</keyword>